<sequence length="222" mass="24958">MPMTIAQRIDQIRSQLNGRARLVAVTKTKPIPMLREAYEAGCKSFGENKVQEMIEKHPLLPADIDWHLIGHLQTNKVKYIAPFVSLIHSVDSLKLLQEINKQAARNNRTIDCLLQIHIAEEETKFGLSPDEAEALLNVPELDNLSNIRIIGLMGLATFTDNETQIRREFQGLKQLYDKLSTIQRTNVAFRELSMGMSGDYGIAVEEGSTLVRVGSAIFGERN</sequence>
<evidence type="ECO:0000259" key="4">
    <source>
        <dbReference type="Pfam" id="PF01168"/>
    </source>
</evidence>
<feature type="domain" description="Alanine racemase N-terminal" evidence="4">
    <location>
        <begin position="5"/>
        <end position="221"/>
    </location>
</feature>
<dbReference type="InterPro" id="IPR001608">
    <property type="entry name" value="Ala_racemase_N"/>
</dbReference>
<evidence type="ECO:0000256" key="3">
    <source>
        <dbReference type="RuleBase" id="RU004514"/>
    </source>
</evidence>
<evidence type="ECO:0000313" key="5">
    <source>
        <dbReference type="EMBL" id="GAA4455733.1"/>
    </source>
</evidence>
<dbReference type="HAMAP" id="MF_02087">
    <property type="entry name" value="PLP_homeostasis"/>
    <property type="match status" value="1"/>
</dbReference>
<dbReference type="InterPro" id="IPR011078">
    <property type="entry name" value="PyrdxlP_homeostasis"/>
</dbReference>
<evidence type="ECO:0000256" key="2">
    <source>
        <dbReference type="HAMAP-Rule" id="MF_02087"/>
    </source>
</evidence>
<keyword evidence="6" id="KW-1185">Reference proteome</keyword>
<keyword evidence="1 2" id="KW-0663">Pyridoxal phosphate</keyword>
<feature type="modified residue" description="N6-(pyridoxal phosphate)lysine" evidence="2">
    <location>
        <position position="27"/>
    </location>
</feature>
<dbReference type="PIRSF" id="PIRSF004848">
    <property type="entry name" value="YBL036c_PLPDEIII"/>
    <property type="match status" value="1"/>
</dbReference>
<accession>A0ABP8MVX2</accession>
<protein>
    <recommendedName>
        <fullName evidence="2">Pyridoxal phosphate homeostasis protein</fullName>
        <shortName evidence="2">PLP homeostasis protein</shortName>
    </recommendedName>
</protein>
<dbReference type="EMBL" id="BAABHD010000027">
    <property type="protein sequence ID" value="GAA4455733.1"/>
    <property type="molecule type" value="Genomic_DNA"/>
</dbReference>
<evidence type="ECO:0000313" key="6">
    <source>
        <dbReference type="Proteomes" id="UP001501175"/>
    </source>
</evidence>
<reference evidence="6" key="1">
    <citation type="journal article" date="2019" name="Int. J. Syst. Evol. Microbiol.">
        <title>The Global Catalogue of Microorganisms (GCM) 10K type strain sequencing project: providing services to taxonomists for standard genome sequencing and annotation.</title>
        <authorList>
            <consortium name="The Broad Institute Genomics Platform"/>
            <consortium name="The Broad Institute Genome Sequencing Center for Infectious Disease"/>
            <person name="Wu L."/>
            <person name="Ma J."/>
        </authorList>
    </citation>
    <scope>NUCLEOTIDE SEQUENCE [LARGE SCALE GENOMIC DNA]</scope>
    <source>
        <strain evidence="6">JCM 17927</strain>
    </source>
</reference>
<evidence type="ECO:0000256" key="1">
    <source>
        <dbReference type="ARBA" id="ARBA00022898"/>
    </source>
</evidence>
<dbReference type="Gene3D" id="3.20.20.10">
    <property type="entry name" value="Alanine racemase"/>
    <property type="match status" value="1"/>
</dbReference>
<dbReference type="SUPFAM" id="SSF51419">
    <property type="entry name" value="PLP-binding barrel"/>
    <property type="match status" value="1"/>
</dbReference>
<name>A0ABP8MVX2_9BACT</name>
<dbReference type="PANTHER" id="PTHR10146">
    <property type="entry name" value="PROLINE SYNTHETASE CO-TRANSCRIBED BACTERIAL HOMOLOG PROTEIN"/>
    <property type="match status" value="1"/>
</dbReference>
<proteinExistence type="inferred from homology"/>
<dbReference type="NCBIfam" id="TIGR00044">
    <property type="entry name" value="YggS family pyridoxal phosphate-dependent enzyme"/>
    <property type="match status" value="1"/>
</dbReference>
<gene>
    <name evidence="5" type="ORF">GCM10023189_23910</name>
</gene>
<comment type="similarity">
    <text evidence="2 3">Belongs to the pyridoxal phosphate-binding protein YggS/PROSC family.</text>
</comment>
<dbReference type="Pfam" id="PF01168">
    <property type="entry name" value="Ala_racemase_N"/>
    <property type="match status" value="1"/>
</dbReference>
<dbReference type="CDD" id="cd00635">
    <property type="entry name" value="PLPDE_III_YBL036c_like"/>
    <property type="match status" value="1"/>
</dbReference>
<dbReference type="Proteomes" id="UP001501175">
    <property type="component" value="Unassembled WGS sequence"/>
</dbReference>
<organism evidence="5 6">
    <name type="scientific">Nibrella saemangeumensis</name>
    <dbReference type="NCBI Taxonomy" id="1084526"/>
    <lineage>
        <taxon>Bacteria</taxon>
        <taxon>Pseudomonadati</taxon>
        <taxon>Bacteroidota</taxon>
        <taxon>Cytophagia</taxon>
        <taxon>Cytophagales</taxon>
        <taxon>Spirosomataceae</taxon>
        <taxon>Nibrella</taxon>
    </lineage>
</organism>
<dbReference type="InterPro" id="IPR029066">
    <property type="entry name" value="PLP-binding_barrel"/>
</dbReference>
<comment type="function">
    <text evidence="2">Pyridoxal 5'-phosphate (PLP)-binding protein, which is involved in PLP homeostasis.</text>
</comment>
<comment type="caution">
    <text evidence="5">The sequence shown here is derived from an EMBL/GenBank/DDBJ whole genome shotgun (WGS) entry which is preliminary data.</text>
</comment>
<dbReference type="PANTHER" id="PTHR10146:SF14">
    <property type="entry name" value="PYRIDOXAL PHOSPHATE HOMEOSTASIS PROTEIN"/>
    <property type="match status" value="1"/>
</dbReference>